<dbReference type="Proteomes" id="UP001222118">
    <property type="component" value="Chromosome"/>
</dbReference>
<proteinExistence type="predicted"/>
<sequence>MIARLFKLLVLAAGLGVAVISQRPHTGEVSNIARFFADYGLDLPALQLPASDNWVGGGALLLLSALIFWWTFAPRRKDAIAATPANLEMRPNTVEATAAQPPGVARNTAAETIVAAAAPHAIAQPRVAPANVGQPDMAIRELFLLLDPDLEASAGSKARAQKVGAHIARALADGRLRAWGKADADGRMLRSIDPAFWASAEWTFWFLPADQRNRDLIHVASPDGQQQYRNVHVHRKAAMTLEPISVPRRY</sequence>
<gene>
    <name evidence="2" type="ORF">PSQ90_05505</name>
</gene>
<keyword evidence="1" id="KW-1133">Transmembrane helix</keyword>
<feature type="transmembrane region" description="Helical" evidence="1">
    <location>
        <begin position="53"/>
        <end position="72"/>
    </location>
</feature>
<name>A0ABY7YZT9_9HYPH</name>
<evidence type="ECO:0000256" key="1">
    <source>
        <dbReference type="SAM" id="Phobius"/>
    </source>
</evidence>
<keyword evidence="1" id="KW-0812">Transmembrane</keyword>
<keyword evidence="3" id="KW-1185">Reference proteome</keyword>
<accession>A0ABY7YZT9</accession>
<organism evidence="2 3">
    <name type="scientific">Devosia rhodophyticola</name>
    <dbReference type="NCBI Taxonomy" id="3026423"/>
    <lineage>
        <taxon>Bacteria</taxon>
        <taxon>Pseudomonadati</taxon>
        <taxon>Pseudomonadota</taxon>
        <taxon>Alphaproteobacteria</taxon>
        <taxon>Hyphomicrobiales</taxon>
        <taxon>Devosiaceae</taxon>
        <taxon>Devosia</taxon>
    </lineage>
</organism>
<evidence type="ECO:0000313" key="3">
    <source>
        <dbReference type="Proteomes" id="UP001222118"/>
    </source>
</evidence>
<evidence type="ECO:0000313" key="2">
    <source>
        <dbReference type="EMBL" id="WDR06905.1"/>
    </source>
</evidence>
<dbReference type="RefSeq" id="WP_282212418.1">
    <property type="nucleotide sequence ID" value="NZ_CP118247.1"/>
</dbReference>
<reference evidence="2 3" key="1">
    <citation type="submission" date="2023-02" db="EMBL/GenBank/DDBJ databases">
        <title>Devosia chondri sp. nov., isolated from the phycosphere of marine algae.</title>
        <authorList>
            <person name="Kim J.M."/>
            <person name="Lee J.K."/>
            <person name="Choi B.J."/>
            <person name="Bayburt H."/>
            <person name="Jeon C.O."/>
        </authorList>
    </citation>
    <scope>NUCLEOTIDE SEQUENCE [LARGE SCALE GENOMIC DNA]</scope>
    <source>
        <strain evidence="2 3">G2-5</strain>
    </source>
</reference>
<keyword evidence="1" id="KW-0472">Membrane</keyword>
<protein>
    <submittedName>
        <fullName evidence="2">Uncharacterized protein</fullName>
    </submittedName>
</protein>
<dbReference type="EMBL" id="CP118247">
    <property type="protein sequence ID" value="WDR06905.1"/>
    <property type="molecule type" value="Genomic_DNA"/>
</dbReference>